<dbReference type="OrthoDB" id="1142077at2"/>
<sequence length="382" mass="44540">MHKKLLLICLLIAPNLFTAQTVYKSLTSLKLGEERELKIQLPRNYEKNKEKSYPVLIVLDGDYLFEPVAGNVDFYSYWEDIPEMIVVGINQSDTRDSDAFYDSERFLPSENGAKFFEFIGMELMTYLDSQYRTAPFRVIMGHDYTSNFINYYLLKENPLFQGYINISPDLAPEMANRVAAALTKSESKIWYYLATAEEDIPSLKEDILSFDNQLKIIENKNLKYNFDNFPKGSHYTLAGNAIPKAIEQIFEVYGPISIFDYNRTLLQTSVSSYDYLVEKYETIQTLFHVNKQIRLNDFMAVYNAIEKTEKWEELHDLSKLAEKHYPKTMLATYFEARFEEETGSPKKAMRSYQKGYGQEPISFLTTDFMLDKADKIKQDFGY</sequence>
<accession>A0A495PWN9</accession>
<reference evidence="2 3" key="1">
    <citation type="submission" date="2018-10" db="EMBL/GenBank/DDBJ databases">
        <title>Genomic Encyclopedia of Archaeal and Bacterial Type Strains, Phase II (KMG-II): from individual species to whole genera.</title>
        <authorList>
            <person name="Goeker M."/>
        </authorList>
    </citation>
    <scope>NUCLEOTIDE SEQUENCE [LARGE SCALE GENOMIC DNA]</scope>
    <source>
        <strain evidence="2 3">DSM 19839</strain>
    </source>
</reference>
<dbReference type="SUPFAM" id="SSF53474">
    <property type="entry name" value="alpha/beta-Hydrolases"/>
    <property type="match status" value="1"/>
</dbReference>
<dbReference type="RefSeq" id="WP_121344059.1">
    <property type="nucleotide sequence ID" value="NZ_RBLG01000001.1"/>
</dbReference>
<protein>
    <recommendedName>
        <fullName evidence="4">Esterase</fullName>
    </recommendedName>
</protein>
<dbReference type="Gene3D" id="3.40.50.1820">
    <property type="entry name" value="alpha/beta hydrolase"/>
    <property type="match status" value="1"/>
</dbReference>
<feature type="signal peptide" evidence="1">
    <location>
        <begin position="1"/>
        <end position="19"/>
    </location>
</feature>
<dbReference type="Proteomes" id="UP000276282">
    <property type="component" value="Unassembled WGS sequence"/>
</dbReference>
<evidence type="ECO:0000313" key="2">
    <source>
        <dbReference type="EMBL" id="RKS55228.1"/>
    </source>
</evidence>
<feature type="chain" id="PRO_5019815311" description="Esterase" evidence="1">
    <location>
        <begin position="20"/>
        <end position="382"/>
    </location>
</feature>
<dbReference type="AlphaFoldDB" id="A0A495PWN9"/>
<dbReference type="PANTHER" id="PTHR48098:SF6">
    <property type="entry name" value="FERRI-BACILLIBACTIN ESTERASE BESA"/>
    <property type="match status" value="1"/>
</dbReference>
<dbReference type="PANTHER" id="PTHR48098">
    <property type="entry name" value="ENTEROCHELIN ESTERASE-RELATED"/>
    <property type="match status" value="1"/>
</dbReference>
<keyword evidence="1" id="KW-0732">Signal</keyword>
<dbReference type="Gene3D" id="1.25.40.10">
    <property type="entry name" value="Tetratricopeptide repeat domain"/>
    <property type="match status" value="1"/>
</dbReference>
<evidence type="ECO:0008006" key="4">
    <source>
        <dbReference type="Google" id="ProtNLM"/>
    </source>
</evidence>
<keyword evidence="3" id="KW-1185">Reference proteome</keyword>
<dbReference type="Pfam" id="PF00756">
    <property type="entry name" value="Esterase"/>
    <property type="match status" value="1"/>
</dbReference>
<proteinExistence type="predicted"/>
<evidence type="ECO:0000313" key="3">
    <source>
        <dbReference type="Proteomes" id="UP000276282"/>
    </source>
</evidence>
<dbReference type="EMBL" id="RBLG01000001">
    <property type="protein sequence ID" value="RKS55228.1"/>
    <property type="molecule type" value="Genomic_DNA"/>
</dbReference>
<dbReference type="InterPro" id="IPR050583">
    <property type="entry name" value="Mycobacterial_A85_antigen"/>
</dbReference>
<gene>
    <name evidence="2" type="ORF">BC962_0187</name>
</gene>
<dbReference type="InterPro" id="IPR000801">
    <property type="entry name" value="Esterase-like"/>
</dbReference>
<dbReference type="InterPro" id="IPR011990">
    <property type="entry name" value="TPR-like_helical_dom_sf"/>
</dbReference>
<comment type="caution">
    <text evidence="2">The sequence shown here is derived from an EMBL/GenBank/DDBJ whole genome shotgun (WGS) entry which is preliminary data.</text>
</comment>
<dbReference type="InterPro" id="IPR029058">
    <property type="entry name" value="AB_hydrolase_fold"/>
</dbReference>
<organism evidence="2 3">
    <name type="scientific">Gillisia mitskevichiae</name>
    <dbReference type="NCBI Taxonomy" id="270921"/>
    <lineage>
        <taxon>Bacteria</taxon>
        <taxon>Pseudomonadati</taxon>
        <taxon>Bacteroidota</taxon>
        <taxon>Flavobacteriia</taxon>
        <taxon>Flavobacteriales</taxon>
        <taxon>Flavobacteriaceae</taxon>
        <taxon>Gillisia</taxon>
    </lineage>
</organism>
<evidence type="ECO:0000256" key="1">
    <source>
        <dbReference type="SAM" id="SignalP"/>
    </source>
</evidence>
<name>A0A495PWN9_9FLAO</name>